<dbReference type="InterPro" id="IPR036388">
    <property type="entry name" value="WH-like_DNA-bd_sf"/>
</dbReference>
<dbReference type="PROSITE" id="PS50043">
    <property type="entry name" value="HTH_LUXR_2"/>
    <property type="match status" value="1"/>
</dbReference>
<keyword evidence="6" id="KW-1185">Reference proteome</keyword>
<organism evidence="5 6">
    <name type="scientific">Egibacter rhizosphaerae</name>
    <dbReference type="NCBI Taxonomy" id="1670831"/>
    <lineage>
        <taxon>Bacteria</taxon>
        <taxon>Bacillati</taxon>
        <taxon>Actinomycetota</taxon>
        <taxon>Nitriliruptoria</taxon>
        <taxon>Egibacterales</taxon>
        <taxon>Egibacteraceae</taxon>
        <taxon>Egibacter</taxon>
    </lineage>
</organism>
<feature type="compositionally biased region" description="Gly residues" evidence="3">
    <location>
        <begin position="37"/>
        <end position="58"/>
    </location>
</feature>
<dbReference type="InterPro" id="IPR016032">
    <property type="entry name" value="Sig_transdc_resp-reg_C-effctor"/>
</dbReference>
<dbReference type="CDD" id="cd06170">
    <property type="entry name" value="LuxR_C_like"/>
    <property type="match status" value="1"/>
</dbReference>
<dbReference type="GO" id="GO:0006355">
    <property type="term" value="P:regulation of DNA-templated transcription"/>
    <property type="evidence" value="ECO:0007669"/>
    <property type="project" value="InterPro"/>
</dbReference>
<evidence type="ECO:0000256" key="1">
    <source>
        <dbReference type="ARBA" id="ARBA00022741"/>
    </source>
</evidence>
<dbReference type="GO" id="GO:0005524">
    <property type="term" value="F:ATP binding"/>
    <property type="evidence" value="ECO:0007669"/>
    <property type="project" value="UniProtKB-KW"/>
</dbReference>
<dbReference type="KEGG" id="erz:ER308_13985"/>
<dbReference type="SUPFAM" id="SSF48452">
    <property type="entry name" value="TPR-like"/>
    <property type="match status" value="1"/>
</dbReference>
<proteinExistence type="predicted"/>
<feature type="region of interest" description="Disordered" evidence="3">
    <location>
        <begin position="1"/>
        <end position="64"/>
    </location>
</feature>
<dbReference type="Gene3D" id="1.10.10.10">
    <property type="entry name" value="Winged helix-like DNA-binding domain superfamily/Winged helix DNA-binding domain"/>
    <property type="match status" value="1"/>
</dbReference>
<dbReference type="OrthoDB" id="5476461at2"/>
<dbReference type="Gene3D" id="1.25.40.10">
    <property type="entry name" value="Tetratricopeptide repeat domain"/>
    <property type="match status" value="1"/>
</dbReference>
<reference evidence="5 6" key="1">
    <citation type="submission" date="2019-01" db="EMBL/GenBank/DDBJ databases">
        <title>Egibacter rhizosphaerae EGI 80759T.</title>
        <authorList>
            <person name="Chen D.-D."/>
            <person name="Tian Y."/>
            <person name="Jiao J.-Y."/>
            <person name="Zhang X.-T."/>
            <person name="Zhang Y.-G."/>
            <person name="Zhang Y."/>
            <person name="Xiao M."/>
            <person name="Shu W.-S."/>
            <person name="Li W.-J."/>
        </authorList>
    </citation>
    <scope>NUCLEOTIDE SEQUENCE [LARGE SCALE GENOMIC DNA]</scope>
    <source>
        <strain evidence="5 6">EGI 80759</strain>
    </source>
</reference>
<dbReference type="SMART" id="SM00421">
    <property type="entry name" value="HTH_LUXR"/>
    <property type="match status" value="1"/>
</dbReference>
<dbReference type="AlphaFoldDB" id="A0A411YHG7"/>
<dbReference type="PANTHER" id="PTHR16305">
    <property type="entry name" value="TESTICULAR SOLUBLE ADENYLYL CYCLASE"/>
    <property type="match status" value="1"/>
</dbReference>
<keyword evidence="2" id="KW-0067">ATP-binding</keyword>
<dbReference type="InterPro" id="IPR041664">
    <property type="entry name" value="AAA_16"/>
</dbReference>
<dbReference type="SUPFAM" id="SSF46894">
    <property type="entry name" value="C-terminal effector domain of the bipartite response regulators"/>
    <property type="match status" value="1"/>
</dbReference>
<dbReference type="InterPro" id="IPR027417">
    <property type="entry name" value="P-loop_NTPase"/>
</dbReference>
<protein>
    <submittedName>
        <fullName evidence="5">Helix-turn-helix transcriptional regulator</fullName>
    </submittedName>
</protein>
<dbReference type="Pfam" id="PF00196">
    <property type="entry name" value="GerE"/>
    <property type="match status" value="1"/>
</dbReference>
<evidence type="ECO:0000259" key="4">
    <source>
        <dbReference type="PROSITE" id="PS50043"/>
    </source>
</evidence>
<dbReference type="GO" id="GO:0005737">
    <property type="term" value="C:cytoplasm"/>
    <property type="evidence" value="ECO:0007669"/>
    <property type="project" value="TreeGrafter"/>
</dbReference>
<keyword evidence="1" id="KW-0547">Nucleotide-binding</keyword>
<dbReference type="InterPro" id="IPR000792">
    <property type="entry name" value="Tscrpt_reg_LuxR_C"/>
</dbReference>
<dbReference type="SUPFAM" id="SSF52540">
    <property type="entry name" value="P-loop containing nucleoside triphosphate hydrolases"/>
    <property type="match status" value="1"/>
</dbReference>
<dbReference type="GO" id="GO:0003677">
    <property type="term" value="F:DNA binding"/>
    <property type="evidence" value="ECO:0007669"/>
    <property type="project" value="InterPro"/>
</dbReference>
<name>A0A411YHG7_9ACTN</name>
<gene>
    <name evidence="5" type="ORF">ER308_13985</name>
</gene>
<dbReference type="EMBL" id="CP036402">
    <property type="protein sequence ID" value="QBI20561.1"/>
    <property type="molecule type" value="Genomic_DNA"/>
</dbReference>
<dbReference type="Gene3D" id="3.40.50.300">
    <property type="entry name" value="P-loop containing nucleotide triphosphate hydrolases"/>
    <property type="match status" value="1"/>
</dbReference>
<evidence type="ECO:0000256" key="3">
    <source>
        <dbReference type="SAM" id="MobiDB-lite"/>
    </source>
</evidence>
<evidence type="ECO:0000313" key="5">
    <source>
        <dbReference type="EMBL" id="QBI20561.1"/>
    </source>
</evidence>
<accession>A0A411YHG7</accession>
<dbReference type="Pfam" id="PF13191">
    <property type="entry name" value="AAA_16"/>
    <property type="match status" value="1"/>
</dbReference>
<feature type="domain" description="HTH luxR-type" evidence="4">
    <location>
        <begin position="996"/>
        <end position="1061"/>
    </location>
</feature>
<dbReference type="Proteomes" id="UP000291469">
    <property type="component" value="Chromosome"/>
</dbReference>
<dbReference type="InterPro" id="IPR011990">
    <property type="entry name" value="TPR-like_helical_dom_sf"/>
</dbReference>
<evidence type="ECO:0000256" key="2">
    <source>
        <dbReference type="ARBA" id="ARBA00022840"/>
    </source>
</evidence>
<dbReference type="GO" id="GO:0004016">
    <property type="term" value="F:adenylate cyclase activity"/>
    <property type="evidence" value="ECO:0007669"/>
    <property type="project" value="TreeGrafter"/>
</dbReference>
<sequence length="1079" mass="115159">MVDARDRRPPRPAAGDRAVATASRTGAPRPSPAALCRGGGRGRSGGARGDGRVRGAGTGPPSCRPRQLRRLRCVATWPRGVNRVAAGRFVGRDEELVRLRDAWRRAGEERPCTVLIGGEAGIGKSRLVGEFVQGLDPVRARVLTSACVSLGTGGLSYAPVVEALRPLAVAFSGPALDWLVGEGGHELEPLLPELTGRSESERVEAPPVEAAAQHRLFLRLLQLLERLSTDRPVVLVIEDLHWADHSTRELLAFLARNLRDVPVLLVGTYRTEHLQPGDPLRALLLELDHGRVGERLELARFDRERVAELVERLVGVPVADEVTGEVLRRSDGNPLFAEELLECMRRGDERALPPTLRDLLSDRVERLDPAGRAVVEAAAVVGHDVDHRLLAAVAGLDEEALAVGVREAATHQILESMPDGRTYRFRHALIAEVVQAELTVAERQRLHGAIAEAVSARPGPIGSDTDGVVAHHWDAAGIAERALPARLAAGFTAERTYGFGEAHRHFARAAELWEEAGDPPSCAGVDRVDVLERAATAADFSGEHASATRLATDALEHADPQRTGRLRQIVGRSRLLAGDSSTGVEEAGTAVEQLPDTAPSRLRAELLATYGLMLAVTGRSPDRADACCQEARELASGLGLPDVEARARNGLALLGGSDVHGAIEHLHAARALADAAGNVEELLRTELNLAFVLASAGRIADAARVTGDGAARAREFGAGRWQGVLLETGRASACFALGRWDEAEEVLARVLRNVPTGRAARIAGALCADLETARGRFDRAERALGACRQGDLDEEDVAAAAAELALWRGCPDDAIGTVGPALERADEPTTGLGSGAARLRWLAIRAHTDRIAIAAPLRRERVVAEGRRSVAALAEDAARDEGGLPPQRAYAALSVAETSRARQEPAPEQWEIAARRWEALPHLHHAAYARWRQAEALAAGQAPEGAIGQPLRQALASAGELGAEPLREAVEALALRARIAVDVDREDGGQDPETPDPAAELGLTHREVDVLELLAEGWTNPRIGRALYITDKTASVHVTNILRKLGCRNRTEAAAVAHRLGLATPSDPATRADSATPTD</sequence>
<dbReference type="PANTHER" id="PTHR16305:SF35">
    <property type="entry name" value="TRANSCRIPTIONAL ACTIVATOR DOMAIN"/>
    <property type="match status" value="1"/>
</dbReference>
<dbReference type="PRINTS" id="PR00038">
    <property type="entry name" value="HTHLUXR"/>
</dbReference>
<evidence type="ECO:0000313" key="6">
    <source>
        <dbReference type="Proteomes" id="UP000291469"/>
    </source>
</evidence>